<dbReference type="SUPFAM" id="SSF53448">
    <property type="entry name" value="Nucleotide-diphospho-sugar transferases"/>
    <property type="match status" value="1"/>
</dbReference>
<dbReference type="InterPro" id="IPR029044">
    <property type="entry name" value="Nucleotide-diphossugar_trans"/>
</dbReference>
<dbReference type="PANTHER" id="PTHR43777">
    <property type="entry name" value="MOLYBDENUM COFACTOR CYTIDYLYLTRANSFERASE"/>
    <property type="match status" value="1"/>
</dbReference>
<dbReference type="RefSeq" id="WP_081506251.1">
    <property type="nucleotide sequence ID" value="NZ_CP020474.1"/>
</dbReference>
<keyword evidence="4" id="KW-1185">Reference proteome</keyword>
<evidence type="ECO:0000313" key="4">
    <source>
        <dbReference type="Proteomes" id="UP000192273"/>
    </source>
</evidence>
<evidence type="ECO:0000313" key="3">
    <source>
        <dbReference type="EMBL" id="ARE81864.1"/>
    </source>
</evidence>
<gene>
    <name evidence="3" type="ORF">ROSMUCSMR3_00358</name>
</gene>
<organism evidence="3 4">
    <name type="scientific">Roseovarius mucosus</name>
    <dbReference type="NCBI Taxonomy" id="215743"/>
    <lineage>
        <taxon>Bacteria</taxon>
        <taxon>Pseudomonadati</taxon>
        <taxon>Pseudomonadota</taxon>
        <taxon>Alphaproteobacteria</taxon>
        <taxon>Rhodobacterales</taxon>
        <taxon>Roseobacteraceae</taxon>
        <taxon>Roseovarius</taxon>
    </lineage>
</organism>
<keyword evidence="1" id="KW-0460">Magnesium</keyword>
<accession>A0A1V0RJC7</accession>
<dbReference type="GO" id="GO:0016779">
    <property type="term" value="F:nucleotidyltransferase activity"/>
    <property type="evidence" value="ECO:0007669"/>
    <property type="project" value="UniProtKB-ARBA"/>
</dbReference>
<protein>
    <submittedName>
        <fullName evidence="3">Molybdopterin-guanine dinucleotide biosynthesis protein MobA</fullName>
    </submittedName>
</protein>
<dbReference type="CDD" id="cd04182">
    <property type="entry name" value="GT_2_like_f"/>
    <property type="match status" value="1"/>
</dbReference>
<name>A0A1V0RJC7_9RHOB</name>
<dbReference type="Pfam" id="PF12804">
    <property type="entry name" value="NTP_transf_3"/>
    <property type="match status" value="1"/>
</dbReference>
<sequence length="195" mass="20403">MGGVAILVPAAGASSRMRGTDKLLEMVRGQPLLRDRVTLALGTGCDVAVTLPPEGLARRTALKGLDATLLPVPDAATGMSASLRAGATWAMAEGVTALMVLLPDLPDLTADDMKIMLQVNDCEHIFRACDADGTPGHPVILPARLLPDLAQITGDTGARDLLRAHPVTPVPLPRQHATTDLDTPEAWAAWRAAQG</sequence>
<feature type="domain" description="MobA-like NTP transferase" evidence="2">
    <location>
        <begin position="7"/>
        <end position="165"/>
    </location>
</feature>
<dbReference type="OrthoDB" id="9779263at2"/>
<evidence type="ECO:0000256" key="1">
    <source>
        <dbReference type="ARBA" id="ARBA00022842"/>
    </source>
</evidence>
<dbReference type="PANTHER" id="PTHR43777:SF1">
    <property type="entry name" value="MOLYBDENUM COFACTOR CYTIDYLYLTRANSFERASE"/>
    <property type="match status" value="1"/>
</dbReference>
<reference evidence="3 4" key="1">
    <citation type="submission" date="2017-03" db="EMBL/GenBank/DDBJ databases">
        <title>Genome Sequence of Roseovarius mucosus strain SMR3 Isolated from a culture of the Diatom Skeletonema marinoi.</title>
        <authorList>
            <person name="Topel M."/>
            <person name="Pinder M."/>
            <person name="Johansson O.N."/>
            <person name="Kourtchenko O."/>
            <person name="Godhe A."/>
            <person name="Clarke A.K."/>
        </authorList>
    </citation>
    <scope>NUCLEOTIDE SEQUENCE [LARGE SCALE GENOMIC DNA]</scope>
    <source>
        <strain evidence="3 4">SMR3</strain>
    </source>
</reference>
<evidence type="ECO:0000259" key="2">
    <source>
        <dbReference type="Pfam" id="PF12804"/>
    </source>
</evidence>
<dbReference type="InterPro" id="IPR025877">
    <property type="entry name" value="MobA-like_NTP_Trfase"/>
</dbReference>
<dbReference type="Gene3D" id="3.90.550.10">
    <property type="entry name" value="Spore Coat Polysaccharide Biosynthesis Protein SpsA, Chain A"/>
    <property type="match status" value="1"/>
</dbReference>
<dbReference type="EMBL" id="CP020474">
    <property type="protein sequence ID" value="ARE81864.1"/>
    <property type="molecule type" value="Genomic_DNA"/>
</dbReference>
<dbReference type="KEGG" id="rmm:ROSMUCSMR3_00358"/>
<dbReference type="Proteomes" id="UP000192273">
    <property type="component" value="Chromosome"/>
</dbReference>
<dbReference type="AlphaFoldDB" id="A0A1V0RJC7"/>
<proteinExistence type="predicted"/>